<keyword evidence="2 3" id="KW-0450">Lipoyl</keyword>
<dbReference type="InterPro" id="IPR017453">
    <property type="entry name" value="GCV_H_sub"/>
</dbReference>
<dbReference type="PANTHER" id="PTHR11715">
    <property type="entry name" value="GLYCINE CLEAVAGE SYSTEM H PROTEIN"/>
    <property type="match status" value="1"/>
</dbReference>
<evidence type="ECO:0000256" key="3">
    <source>
        <dbReference type="HAMAP-Rule" id="MF_00272"/>
    </source>
</evidence>
<dbReference type="InterPro" id="IPR000089">
    <property type="entry name" value="Biotin_lipoyl"/>
</dbReference>
<organism evidence="6 7">
    <name type="scientific">Candidatus Methylumidiphilus alinenensis</name>
    <dbReference type="NCBI Taxonomy" id="2202197"/>
    <lineage>
        <taxon>Bacteria</taxon>
        <taxon>Pseudomonadati</taxon>
        <taxon>Pseudomonadota</taxon>
        <taxon>Gammaproteobacteria</taxon>
        <taxon>Methylococcales</taxon>
        <taxon>Candidatus Methylumidiphilus</taxon>
    </lineage>
</organism>
<feature type="domain" description="Lipoyl-binding" evidence="5">
    <location>
        <begin position="24"/>
        <end position="105"/>
    </location>
</feature>
<dbReference type="Proteomes" id="UP000249396">
    <property type="component" value="Unassembled WGS sequence"/>
</dbReference>
<dbReference type="GO" id="GO:0009249">
    <property type="term" value="P:protein lipoylation"/>
    <property type="evidence" value="ECO:0007669"/>
    <property type="project" value="TreeGrafter"/>
</dbReference>
<protein>
    <recommendedName>
        <fullName evidence="3">Glycine cleavage system H protein</fullName>
    </recommendedName>
</protein>
<feature type="modified residue" description="N6-lipoyllysine" evidence="3 4">
    <location>
        <position position="65"/>
    </location>
</feature>
<dbReference type="NCBIfam" id="TIGR00527">
    <property type="entry name" value="gcvH"/>
    <property type="match status" value="1"/>
</dbReference>
<dbReference type="InterPro" id="IPR033753">
    <property type="entry name" value="GCV_H/Fam206"/>
</dbReference>
<dbReference type="PROSITE" id="PS50968">
    <property type="entry name" value="BIOTINYL_LIPOYL"/>
    <property type="match status" value="1"/>
</dbReference>
<evidence type="ECO:0000313" key="7">
    <source>
        <dbReference type="Proteomes" id="UP000249396"/>
    </source>
</evidence>
<accession>A0A2W4QM91</accession>
<dbReference type="AlphaFoldDB" id="A0A2W4QM91"/>
<dbReference type="Pfam" id="PF01597">
    <property type="entry name" value="GCV_H"/>
    <property type="match status" value="1"/>
</dbReference>
<dbReference type="NCBIfam" id="NF002270">
    <property type="entry name" value="PRK01202.1"/>
    <property type="match status" value="1"/>
</dbReference>
<dbReference type="EMBL" id="QJPH01000519">
    <property type="protein sequence ID" value="PZN71519.1"/>
    <property type="molecule type" value="Genomic_DNA"/>
</dbReference>
<gene>
    <name evidence="3 6" type="primary">gcvH</name>
    <name evidence="6" type="ORF">DM484_26175</name>
</gene>
<dbReference type="GO" id="GO:0005829">
    <property type="term" value="C:cytosol"/>
    <property type="evidence" value="ECO:0007669"/>
    <property type="project" value="TreeGrafter"/>
</dbReference>
<evidence type="ECO:0000313" key="6">
    <source>
        <dbReference type="EMBL" id="PZN71519.1"/>
    </source>
</evidence>
<sequence>MSIIPDDLKYANSHEWAKLEQEGLVRVGISDFAQEQLGDVVYVELPDIGRKVKAGEACAVIESVKAASDIYSPVSGEIVDVNSVLTDAPESVNQDSYVHWLFRVKPSDPVELDTLLTSSQYATSTST</sequence>
<dbReference type="HAMAP" id="MF_00272">
    <property type="entry name" value="GcvH"/>
    <property type="match status" value="1"/>
</dbReference>
<reference evidence="6 7" key="1">
    <citation type="journal article" date="2018" name="Aquat. Microb. Ecol.">
        <title>Gammaproteobacterial methanotrophs dominate.</title>
        <authorList>
            <person name="Rissanen A.J."/>
            <person name="Saarenheimo J."/>
            <person name="Tiirola M."/>
            <person name="Peura S."/>
            <person name="Aalto S.L."/>
            <person name="Karvinen A."/>
            <person name="Nykanen H."/>
        </authorList>
    </citation>
    <scope>NUCLEOTIDE SEQUENCE [LARGE SCALE GENOMIC DNA]</scope>
    <source>
        <strain evidence="6">AMbin10</strain>
    </source>
</reference>
<evidence type="ECO:0000256" key="1">
    <source>
        <dbReference type="ARBA" id="ARBA00009249"/>
    </source>
</evidence>
<dbReference type="GO" id="GO:0019464">
    <property type="term" value="P:glycine decarboxylation via glycine cleavage system"/>
    <property type="evidence" value="ECO:0007669"/>
    <property type="project" value="UniProtKB-UniRule"/>
</dbReference>
<comment type="subunit">
    <text evidence="3">The glycine cleavage system is composed of four proteins: P, T, L and H.</text>
</comment>
<comment type="similarity">
    <text evidence="1 3">Belongs to the GcvH family.</text>
</comment>
<dbReference type="PROSITE" id="PS00189">
    <property type="entry name" value="LIPOYL"/>
    <property type="match status" value="1"/>
</dbReference>
<evidence type="ECO:0000259" key="5">
    <source>
        <dbReference type="PROSITE" id="PS50968"/>
    </source>
</evidence>
<proteinExistence type="inferred from homology"/>
<dbReference type="Gene3D" id="2.40.50.100">
    <property type="match status" value="1"/>
</dbReference>
<dbReference type="PANTHER" id="PTHR11715:SF3">
    <property type="entry name" value="GLYCINE CLEAVAGE SYSTEM H PROTEIN-RELATED"/>
    <property type="match status" value="1"/>
</dbReference>
<dbReference type="GO" id="GO:0005960">
    <property type="term" value="C:glycine cleavage complex"/>
    <property type="evidence" value="ECO:0007669"/>
    <property type="project" value="InterPro"/>
</dbReference>
<comment type="function">
    <text evidence="3">The glycine cleavage system catalyzes the degradation of glycine. The H protein shuttles the methylamine group of glycine from the P protein to the T protein.</text>
</comment>
<comment type="caution">
    <text evidence="6">The sequence shown here is derived from an EMBL/GenBank/DDBJ whole genome shotgun (WGS) entry which is preliminary data.</text>
</comment>
<dbReference type="CDD" id="cd06848">
    <property type="entry name" value="GCS_H"/>
    <property type="match status" value="1"/>
</dbReference>
<comment type="cofactor">
    <cofactor evidence="3">
        <name>(R)-lipoate</name>
        <dbReference type="ChEBI" id="CHEBI:83088"/>
    </cofactor>
    <text evidence="3">Binds 1 lipoyl cofactor covalently.</text>
</comment>
<evidence type="ECO:0000256" key="4">
    <source>
        <dbReference type="PIRSR" id="PIRSR617453-50"/>
    </source>
</evidence>
<dbReference type="SUPFAM" id="SSF51230">
    <property type="entry name" value="Single hybrid motif"/>
    <property type="match status" value="1"/>
</dbReference>
<evidence type="ECO:0000256" key="2">
    <source>
        <dbReference type="ARBA" id="ARBA00022823"/>
    </source>
</evidence>
<dbReference type="InterPro" id="IPR011053">
    <property type="entry name" value="Single_hybrid_motif"/>
</dbReference>
<name>A0A2W4QM91_9GAMM</name>
<dbReference type="InterPro" id="IPR002930">
    <property type="entry name" value="GCV_H"/>
</dbReference>
<dbReference type="InterPro" id="IPR003016">
    <property type="entry name" value="2-oxoA_DH_lipoyl-BS"/>
</dbReference>